<proteinExistence type="predicted"/>
<name>A0A0F4YGY5_RASE3</name>
<feature type="non-terminal residue" evidence="2">
    <location>
        <position position="1"/>
    </location>
</feature>
<evidence type="ECO:0000313" key="3">
    <source>
        <dbReference type="Proteomes" id="UP000053958"/>
    </source>
</evidence>
<dbReference type="EMBL" id="LASV01000663">
    <property type="protein sequence ID" value="KKA17360.1"/>
    <property type="molecule type" value="Genomic_DNA"/>
</dbReference>
<dbReference type="AlphaFoldDB" id="A0A0F4YGY5"/>
<protein>
    <submittedName>
        <fullName evidence="2">Uncharacterized protein</fullName>
    </submittedName>
</protein>
<sequence>AQGTGAVEASGERAENSRSESQAKFTLRTNGSLGRMAPELLLFFANALQSPGWAGRASNCWELEQNRRNSMPRETQVHLVASANVTREPTMASSSLTQTRPEAVGISGQGKAVIA</sequence>
<dbReference type="GeneID" id="25320947"/>
<evidence type="ECO:0000256" key="1">
    <source>
        <dbReference type="SAM" id="MobiDB-lite"/>
    </source>
</evidence>
<reference evidence="2 3" key="1">
    <citation type="submission" date="2015-04" db="EMBL/GenBank/DDBJ databases">
        <authorList>
            <person name="Heijne W.H."/>
            <person name="Fedorova N.D."/>
            <person name="Nierman W.C."/>
            <person name="Vollebregt A.W."/>
            <person name="Zhao Z."/>
            <person name="Wu L."/>
            <person name="Kumar M."/>
            <person name="Stam H."/>
            <person name="van den Berg M.A."/>
            <person name="Pel H.J."/>
        </authorList>
    </citation>
    <scope>NUCLEOTIDE SEQUENCE [LARGE SCALE GENOMIC DNA]</scope>
    <source>
        <strain evidence="2 3">CBS 393.64</strain>
    </source>
</reference>
<organism evidence="2 3">
    <name type="scientific">Rasamsonia emersonii (strain ATCC 16479 / CBS 393.64 / IMI 116815)</name>
    <dbReference type="NCBI Taxonomy" id="1408163"/>
    <lineage>
        <taxon>Eukaryota</taxon>
        <taxon>Fungi</taxon>
        <taxon>Dikarya</taxon>
        <taxon>Ascomycota</taxon>
        <taxon>Pezizomycotina</taxon>
        <taxon>Eurotiomycetes</taxon>
        <taxon>Eurotiomycetidae</taxon>
        <taxon>Eurotiales</taxon>
        <taxon>Trichocomaceae</taxon>
        <taxon>Rasamsonia</taxon>
    </lineage>
</organism>
<dbReference type="RefSeq" id="XP_013323972.1">
    <property type="nucleotide sequence ID" value="XM_013468518.1"/>
</dbReference>
<feature type="region of interest" description="Disordered" evidence="1">
    <location>
        <begin position="88"/>
        <end position="115"/>
    </location>
</feature>
<comment type="caution">
    <text evidence="2">The sequence shown here is derived from an EMBL/GenBank/DDBJ whole genome shotgun (WGS) entry which is preliminary data.</text>
</comment>
<accession>A0A0F4YGY5</accession>
<keyword evidence="3" id="KW-1185">Reference proteome</keyword>
<dbReference type="Proteomes" id="UP000053958">
    <property type="component" value="Unassembled WGS sequence"/>
</dbReference>
<feature type="compositionally biased region" description="Polar residues" evidence="1">
    <location>
        <begin position="88"/>
        <end position="100"/>
    </location>
</feature>
<evidence type="ECO:0000313" key="2">
    <source>
        <dbReference type="EMBL" id="KKA17360.1"/>
    </source>
</evidence>
<feature type="region of interest" description="Disordered" evidence="1">
    <location>
        <begin position="1"/>
        <end position="26"/>
    </location>
</feature>
<gene>
    <name evidence="2" type="ORF">T310_8791</name>
</gene>